<comment type="similarity">
    <text evidence="1">Belongs to the UPF0065 (bug) family.</text>
</comment>
<evidence type="ECO:0000313" key="3">
    <source>
        <dbReference type="EMBL" id="HJA79927.1"/>
    </source>
</evidence>
<accession>A0A9D2HPH6</accession>
<dbReference type="PANTHER" id="PTHR42928">
    <property type="entry name" value="TRICARBOXYLATE-BINDING PROTEIN"/>
    <property type="match status" value="1"/>
</dbReference>
<reference evidence="3" key="2">
    <citation type="submission" date="2021-04" db="EMBL/GenBank/DDBJ databases">
        <authorList>
            <person name="Gilroy R."/>
        </authorList>
    </citation>
    <scope>NUCLEOTIDE SEQUENCE</scope>
    <source>
        <strain evidence="3">5032</strain>
    </source>
</reference>
<protein>
    <submittedName>
        <fullName evidence="3">Tripartite tricarboxylate transporter substrate binding protein</fullName>
    </submittedName>
</protein>
<evidence type="ECO:0000313" key="4">
    <source>
        <dbReference type="Proteomes" id="UP000823821"/>
    </source>
</evidence>
<dbReference type="Gene3D" id="3.40.190.150">
    <property type="entry name" value="Bordetella uptake gene, domain 1"/>
    <property type="match status" value="1"/>
</dbReference>
<dbReference type="InterPro" id="IPR042100">
    <property type="entry name" value="Bug_dom1"/>
</dbReference>
<keyword evidence="2" id="KW-0732">Signal</keyword>
<evidence type="ECO:0000256" key="1">
    <source>
        <dbReference type="ARBA" id="ARBA00006987"/>
    </source>
</evidence>
<dbReference type="CDD" id="cd07012">
    <property type="entry name" value="PBP2_Bug_TTT"/>
    <property type="match status" value="1"/>
</dbReference>
<proteinExistence type="inferred from homology"/>
<dbReference type="AlphaFoldDB" id="A0A9D2HPH6"/>
<dbReference type="Pfam" id="PF03401">
    <property type="entry name" value="TctC"/>
    <property type="match status" value="1"/>
</dbReference>
<reference evidence="3" key="1">
    <citation type="journal article" date="2021" name="PeerJ">
        <title>Extensive microbial diversity within the chicken gut microbiome revealed by metagenomics and culture.</title>
        <authorList>
            <person name="Gilroy R."/>
            <person name="Ravi A."/>
            <person name="Getino M."/>
            <person name="Pursley I."/>
            <person name="Horton D.L."/>
            <person name="Alikhan N.F."/>
            <person name="Baker D."/>
            <person name="Gharbi K."/>
            <person name="Hall N."/>
            <person name="Watson M."/>
            <person name="Adriaenssens E.M."/>
            <person name="Foster-Nyarko E."/>
            <person name="Jarju S."/>
            <person name="Secka A."/>
            <person name="Antonio M."/>
            <person name="Oren A."/>
            <person name="Chaudhuri R.R."/>
            <person name="La Ragione R."/>
            <person name="Hildebrand F."/>
            <person name="Pallen M.J."/>
        </authorList>
    </citation>
    <scope>NUCLEOTIDE SEQUENCE</scope>
    <source>
        <strain evidence="3">5032</strain>
    </source>
</reference>
<dbReference type="Gene3D" id="3.40.190.10">
    <property type="entry name" value="Periplasmic binding protein-like II"/>
    <property type="match status" value="1"/>
</dbReference>
<dbReference type="PANTHER" id="PTHR42928:SF5">
    <property type="entry name" value="BLR1237 PROTEIN"/>
    <property type="match status" value="1"/>
</dbReference>
<gene>
    <name evidence="3" type="ORF">H9784_10255</name>
</gene>
<organism evidence="3 4">
    <name type="scientific">Candidatus Desulfovibrio intestinavium</name>
    <dbReference type="NCBI Taxonomy" id="2838534"/>
    <lineage>
        <taxon>Bacteria</taxon>
        <taxon>Pseudomonadati</taxon>
        <taxon>Thermodesulfobacteriota</taxon>
        <taxon>Desulfovibrionia</taxon>
        <taxon>Desulfovibrionales</taxon>
        <taxon>Desulfovibrionaceae</taxon>
        <taxon>Desulfovibrio</taxon>
    </lineage>
</organism>
<feature type="chain" id="PRO_5038778116" evidence="2">
    <location>
        <begin position="23"/>
        <end position="324"/>
    </location>
</feature>
<dbReference type="PIRSF" id="PIRSF017082">
    <property type="entry name" value="YflP"/>
    <property type="match status" value="1"/>
</dbReference>
<dbReference type="Proteomes" id="UP000823821">
    <property type="component" value="Unassembled WGS sequence"/>
</dbReference>
<dbReference type="EMBL" id="DWZD01000053">
    <property type="protein sequence ID" value="HJA79927.1"/>
    <property type="molecule type" value="Genomic_DNA"/>
</dbReference>
<dbReference type="InterPro" id="IPR005064">
    <property type="entry name" value="BUG"/>
</dbReference>
<comment type="caution">
    <text evidence="3">The sequence shown here is derived from an EMBL/GenBank/DDBJ whole genome shotgun (WGS) entry which is preliminary data.</text>
</comment>
<sequence>MRKFLAGLFCFSLLCCAAVAQAGSAADSYPDAPLTLVVVYTPGGATDLQARISALKAQDPKYFGQPMVILNKPGAGGMSGWNWFMDRGSKDGLTITAYNMPHFIAQSIVNKTRYNINTFEPLGNWGADPAVLCVAKNSKLTSVDELVKFAKENPGKLTINGAGLYVGHHIATLQLQKAAGIKVTYIPEKGGTDALQSVLSGKVLAGFNNLADVYRSQDRLTILAIADVKRHEFLPDVPTFRELGIDIDDASVNFRGYAMPKGVDPAIVDKAAKIVPAMFNDPEVVKRMQESGSPMLIMDREQVKKMFAEKQKTLEVLLKELRNE</sequence>
<evidence type="ECO:0000256" key="2">
    <source>
        <dbReference type="SAM" id="SignalP"/>
    </source>
</evidence>
<dbReference type="SUPFAM" id="SSF53850">
    <property type="entry name" value="Periplasmic binding protein-like II"/>
    <property type="match status" value="1"/>
</dbReference>
<name>A0A9D2HPH6_9BACT</name>
<feature type="signal peptide" evidence="2">
    <location>
        <begin position="1"/>
        <end position="22"/>
    </location>
</feature>